<comment type="caution">
    <text evidence="1">The sequence shown here is derived from an EMBL/GenBank/DDBJ whole genome shotgun (WGS) entry which is preliminary data.</text>
</comment>
<accession>G5JYU8</accession>
<proteinExistence type="predicted"/>
<dbReference type="STRING" id="764298.STRMA_0362"/>
<dbReference type="Proteomes" id="UP000003573">
    <property type="component" value="Unassembled WGS sequence"/>
</dbReference>
<evidence type="ECO:0000313" key="1">
    <source>
        <dbReference type="EMBL" id="EHJ53135.1"/>
    </source>
</evidence>
<gene>
    <name evidence="1" type="ORF">STRMA_0362</name>
</gene>
<organism evidence="1 2">
    <name type="scientific">Streptococcus macacae NCTC 11558</name>
    <dbReference type="NCBI Taxonomy" id="764298"/>
    <lineage>
        <taxon>Bacteria</taxon>
        <taxon>Bacillati</taxon>
        <taxon>Bacillota</taxon>
        <taxon>Bacilli</taxon>
        <taxon>Lactobacillales</taxon>
        <taxon>Streptococcaceae</taxon>
        <taxon>Streptococcus</taxon>
    </lineage>
</organism>
<evidence type="ECO:0000313" key="2">
    <source>
        <dbReference type="Proteomes" id="UP000003573"/>
    </source>
</evidence>
<dbReference type="RefSeq" id="WP_003081971.1">
    <property type="nucleotide sequence ID" value="NZ_AEUW02000001.1"/>
</dbReference>
<dbReference type="AlphaFoldDB" id="G5JYU8"/>
<sequence length="106" mass="13095">MDKKEFERLEDAHFQKMRRYDEAAWDLYDIRQDSKKTYEELSNFVMSLQHNMLGAPLNFYLFDLADSFEAFDKWAYRKEDDLEELRYQEKQAFMKKTESYKPSSFW</sequence>
<name>G5JYU8_9STRE</name>
<keyword evidence="2" id="KW-1185">Reference proteome</keyword>
<dbReference type="EMBL" id="AEUW02000001">
    <property type="protein sequence ID" value="EHJ53135.1"/>
    <property type="molecule type" value="Genomic_DNA"/>
</dbReference>
<reference evidence="1 2" key="1">
    <citation type="journal article" date="2014" name="Int. J. Syst. Evol. Microbiol.">
        <title>Phylogenomics and the dynamic genome evolution of the genus Streptococcus.</title>
        <authorList>
            <consortium name="The Broad Institute Genome Sequencing Platform"/>
            <person name="Richards V.P."/>
            <person name="Palmer S.R."/>
            <person name="Pavinski Bitar P.D."/>
            <person name="Qin X."/>
            <person name="Weinstock G.M."/>
            <person name="Highlander S.K."/>
            <person name="Town C.D."/>
            <person name="Burne R.A."/>
            <person name="Stanhope M.J."/>
        </authorList>
    </citation>
    <scope>NUCLEOTIDE SEQUENCE [LARGE SCALE GENOMIC DNA]</scope>
    <source>
        <strain evidence="1 2">NCTC 11558</strain>
    </source>
</reference>
<protein>
    <submittedName>
        <fullName evidence="1">Uncharacterized protein</fullName>
    </submittedName>
</protein>